<reference evidence="3 4" key="1">
    <citation type="journal article" date="2018" name="Nat. Ecol. Evol.">
        <title>Shark genomes provide insights into elasmobranch evolution and the origin of vertebrates.</title>
        <authorList>
            <person name="Hara Y"/>
            <person name="Yamaguchi K"/>
            <person name="Onimaru K"/>
            <person name="Kadota M"/>
            <person name="Koyanagi M"/>
            <person name="Keeley SD"/>
            <person name="Tatsumi K"/>
            <person name="Tanaka K"/>
            <person name="Motone F"/>
            <person name="Kageyama Y"/>
            <person name="Nozu R"/>
            <person name="Adachi N"/>
            <person name="Nishimura O"/>
            <person name="Nakagawa R"/>
            <person name="Tanegashima C"/>
            <person name="Kiyatake I"/>
            <person name="Matsumoto R"/>
            <person name="Murakumo K"/>
            <person name="Nishida K"/>
            <person name="Terakita A"/>
            <person name="Kuratani S"/>
            <person name="Sato K"/>
            <person name="Hyodo S Kuraku.S."/>
        </authorList>
    </citation>
    <scope>NUCLEOTIDE SEQUENCE [LARGE SCALE GENOMIC DNA]</scope>
</reference>
<dbReference type="AlphaFoldDB" id="A0A401PD24"/>
<feature type="transmembrane region" description="Helical" evidence="2">
    <location>
        <begin position="91"/>
        <end position="115"/>
    </location>
</feature>
<accession>A0A401PD24</accession>
<dbReference type="PANTHER" id="PTHR36132">
    <property type="entry name" value="TRANSMEMBRANE PROTEIN 221"/>
    <property type="match status" value="1"/>
</dbReference>
<feature type="region of interest" description="Disordered" evidence="1">
    <location>
        <begin position="213"/>
        <end position="248"/>
    </location>
</feature>
<feature type="transmembrane region" description="Helical" evidence="2">
    <location>
        <begin position="145"/>
        <end position="167"/>
    </location>
</feature>
<proteinExistence type="predicted"/>
<evidence type="ECO:0000313" key="3">
    <source>
        <dbReference type="EMBL" id="GCB71033.1"/>
    </source>
</evidence>
<keyword evidence="2" id="KW-1133">Transmembrane helix</keyword>
<gene>
    <name evidence="3" type="ORF">scyTo_0005820</name>
</gene>
<dbReference type="InterPro" id="IPR053101">
    <property type="entry name" value="TM221"/>
</dbReference>
<sequence>MGFKVVEELEGKVGAKFCRDAVMQSADRRVAEVAAPSSGCLSPDRCLAALLLLAALAALMSLLSASLLLQLRCQQPAESLSPVPGALPRRLLRSVSQGLASLSVTLHLCCLLLALMQGQLAAEVCGGQPDRTGWILLNSRSSRHVALSAFCLGVIVYLAALSIYVLLEFENESAMASASVLAAGVLLLFIIIIQALVKAWLASRARLPEHGTTLFENNRTPRGGWPEPEHSDHREEEEEEESHLPAFHRETAYERYREQKAFYVATSASRAGPAPGGRNGYGRSQALSAGCSMPCAGPWDGVTHEMRRVLARKGTVCRKDSTLV</sequence>
<comment type="caution">
    <text evidence="3">The sequence shown here is derived from an EMBL/GenBank/DDBJ whole genome shotgun (WGS) entry which is preliminary data.</text>
</comment>
<feature type="transmembrane region" description="Helical" evidence="2">
    <location>
        <begin position="47"/>
        <end position="71"/>
    </location>
</feature>
<keyword evidence="2" id="KW-0472">Membrane</keyword>
<evidence type="ECO:0000256" key="2">
    <source>
        <dbReference type="SAM" id="Phobius"/>
    </source>
</evidence>
<dbReference type="Proteomes" id="UP000288216">
    <property type="component" value="Unassembled WGS sequence"/>
</dbReference>
<dbReference type="OrthoDB" id="8873919at2759"/>
<evidence type="ECO:0008006" key="5">
    <source>
        <dbReference type="Google" id="ProtNLM"/>
    </source>
</evidence>
<protein>
    <recommendedName>
        <fullName evidence="5">Transmembrane protein 221</fullName>
    </recommendedName>
</protein>
<dbReference type="Pfam" id="PF15038">
    <property type="entry name" value="Jiraiya"/>
    <property type="match status" value="1"/>
</dbReference>
<dbReference type="OMA" id="RSDWFFH"/>
<feature type="transmembrane region" description="Helical" evidence="2">
    <location>
        <begin position="173"/>
        <end position="197"/>
    </location>
</feature>
<dbReference type="InterPro" id="IPR029201">
    <property type="entry name" value="Jiraiya"/>
</dbReference>
<evidence type="ECO:0000313" key="4">
    <source>
        <dbReference type="Proteomes" id="UP000288216"/>
    </source>
</evidence>
<name>A0A401PD24_SCYTO</name>
<evidence type="ECO:0000256" key="1">
    <source>
        <dbReference type="SAM" id="MobiDB-lite"/>
    </source>
</evidence>
<dbReference type="EMBL" id="BFAA01001875">
    <property type="protein sequence ID" value="GCB71033.1"/>
    <property type="molecule type" value="Genomic_DNA"/>
</dbReference>
<dbReference type="PANTHER" id="PTHR36132:SF1">
    <property type="entry name" value="TRANSMEMBRANE PROTEIN 221"/>
    <property type="match status" value="1"/>
</dbReference>
<keyword evidence="2" id="KW-0812">Transmembrane</keyword>
<organism evidence="3 4">
    <name type="scientific">Scyliorhinus torazame</name>
    <name type="common">Cloudy catshark</name>
    <name type="synonym">Catulus torazame</name>
    <dbReference type="NCBI Taxonomy" id="75743"/>
    <lineage>
        <taxon>Eukaryota</taxon>
        <taxon>Metazoa</taxon>
        <taxon>Chordata</taxon>
        <taxon>Craniata</taxon>
        <taxon>Vertebrata</taxon>
        <taxon>Chondrichthyes</taxon>
        <taxon>Elasmobranchii</taxon>
        <taxon>Galeomorphii</taxon>
        <taxon>Galeoidea</taxon>
        <taxon>Carcharhiniformes</taxon>
        <taxon>Scyliorhinidae</taxon>
        <taxon>Scyliorhinus</taxon>
    </lineage>
</organism>
<keyword evidence="4" id="KW-1185">Reference proteome</keyword>
<dbReference type="STRING" id="75743.A0A401PD24"/>